<evidence type="ECO:0000313" key="4">
    <source>
        <dbReference type="Proteomes" id="UP001596103"/>
    </source>
</evidence>
<feature type="compositionally biased region" description="Polar residues" evidence="1">
    <location>
        <begin position="57"/>
        <end position="67"/>
    </location>
</feature>
<evidence type="ECO:0000313" key="3">
    <source>
        <dbReference type="EMBL" id="MFC5429731.1"/>
    </source>
</evidence>
<feature type="compositionally biased region" description="Basic and acidic residues" evidence="1">
    <location>
        <begin position="69"/>
        <end position="86"/>
    </location>
</feature>
<feature type="compositionally biased region" description="Basic and acidic residues" evidence="1">
    <location>
        <begin position="108"/>
        <end position="120"/>
    </location>
</feature>
<feature type="region of interest" description="Disordered" evidence="1">
    <location>
        <begin position="27"/>
        <end position="120"/>
    </location>
</feature>
<reference evidence="4" key="1">
    <citation type="journal article" date="2019" name="Int. J. Syst. Evol. Microbiol.">
        <title>The Global Catalogue of Microorganisms (GCM) 10K type strain sequencing project: providing services to taxonomists for standard genome sequencing and annotation.</title>
        <authorList>
            <consortium name="The Broad Institute Genomics Platform"/>
            <consortium name="The Broad Institute Genome Sequencing Center for Infectious Disease"/>
            <person name="Wu L."/>
            <person name="Ma J."/>
        </authorList>
    </citation>
    <scope>NUCLEOTIDE SEQUENCE [LARGE SCALE GENOMIC DNA]</scope>
    <source>
        <strain evidence="4">CCUG 56042</strain>
    </source>
</reference>
<dbReference type="RefSeq" id="WP_377711774.1">
    <property type="nucleotide sequence ID" value="NZ_JBHSMP010000016.1"/>
</dbReference>
<dbReference type="EMBL" id="JBHSMP010000016">
    <property type="protein sequence ID" value="MFC5429731.1"/>
    <property type="molecule type" value="Genomic_DNA"/>
</dbReference>
<protein>
    <submittedName>
        <fullName evidence="3">Uncharacterized protein</fullName>
    </submittedName>
</protein>
<name>A0ABW0J9G7_9BURK</name>
<gene>
    <name evidence="3" type="ORF">ACFPTO_13130</name>
</gene>
<comment type="caution">
    <text evidence="3">The sequence shown here is derived from an EMBL/GenBank/DDBJ whole genome shotgun (WGS) entry which is preliminary data.</text>
</comment>
<feature type="compositionally biased region" description="Gly residues" evidence="1">
    <location>
        <begin position="27"/>
        <end position="51"/>
    </location>
</feature>
<feature type="signal peptide" evidence="2">
    <location>
        <begin position="1"/>
        <end position="24"/>
    </location>
</feature>
<feature type="chain" id="PRO_5047461180" evidence="2">
    <location>
        <begin position="25"/>
        <end position="120"/>
    </location>
</feature>
<organism evidence="3 4">
    <name type="scientific">Paraburkholderia denitrificans</name>
    <dbReference type="NCBI Taxonomy" id="694025"/>
    <lineage>
        <taxon>Bacteria</taxon>
        <taxon>Pseudomonadati</taxon>
        <taxon>Pseudomonadota</taxon>
        <taxon>Betaproteobacteria</taxon>
        <taxon>Burkholderiales</taxon>
        <taxon>Burkholderiaceae</taxon>
        <taxon>Paraburkholderia</taxon>
    </lineage>
</organism>
<evidence type="ECO:0000256" key="2">
    <source>
        <dbReference type="SAM" id="SignalP"/>
    </source>
</evidence>
<dbReference type="Proteomes" id="UP001596103">
    <property type="component" value="Unassembled WGS sequence"/>
</dbReference>
<accession>A0ABW0J9G7</accession>
<keyword evidence="4" id="KW-1185">Reference proteome</keyword>
<proteinExistence type="predicted"/>
<keyword evidence="2" id="KW-0732">Signal</keyword>
<evidence type="ECO:0000256" key="1">
    <source>
        <dbReference type="SAM" id="MobiDB-lite"/>
    </source>
</evidence>
<sequence>MNKRHYVITLAAALLALGTTTAMAAAGGHGGGGMGGTGGGMGGAGGVGGNSAGHMSASAQAHSNGFNSGDRDAGLARAADRSDTIADRAGVQPGKGHRHGRSHTMTAPKREAFGHVESKP</sequence>